<reference evidence="1 2" key="1">
    <citation type="journal article" date="2015" name="Int J Genomics">
        <title>Comparative Genomics Revealed Genetic Diversity and Species/Strain-Level Differences in Carbohydrate Metabolism of Three Probiotic Bifidobacterial Species.</title>
        <authorList>
            <person name="Odamaki T."/>
            <person name="Horigome A."/>
            <person name="Sugahara H."/>
            <person name="Hashikura N."/>
            <person name="Minami J."/>
            <person name="Xiao J.Z."/>
            <person name="Abe F."/>
        </authorList>
    </citation>
    <scope>NUCLEOTIDE SEQUENCE [LARGE SCALE GENOMIC DNA]</scope>
    <source>
        <strain evidence="1 2">MCC 1128</strain>
    </source>
</reference>
<evidence type="ECO:0000313" key="2">
    <source>
        <dbReference type="Proteomes" id="UP000037193"/>
    </source>
</evidence>
<dbReference type="EMBL" id="AVQD01000018">
    <property type="protein sequence ID" value="KOA38433.1"/>
    <property type="molecule type" value="Genomic_DNA"/>
</dbReference>
<protein>
    <submittedName>
        <fullName evidence="1">Uncharacterized protein</fullName>
    </submittedName>
</protein>
<organism evidence="1 2">
    <name type="scientific">Bifidobacterium breve MCC 1128</name>
    <dbReference type="NCBI Taxonomy" id="1365965"/>
    <lineage>
        <taxon>Bacteria</taxon>
        <taxon>Bacillati</taxon>
        <taxon>Actinomycetota</taxon>
        <taxon>Actinomycetes</taxon>
        <taxon>Bifidobacteriales</taxon>
        <taxon>Bifidobacteriaceae</taxon>
        <taxon>Bifidobacterium</taxon>
    </lineage>
</organism>
<dbReference type="AlphaFoldDB" id="A0A0L7ATT2"/>
<comment type="caution">
    <text evidence="1">The sequence shown here is derived from an EMBL/GenBank/DDBJ whole genome shotgun (WGS) entry which is preliminary data.</text>
</comment>
<gene>
    <name evidence="1" type="ORF">BBM1128_10620</name>
</gene>
<name>A0A0L7ATT2_BIFBR</name>
<evidence type="ECO:0000313" key="1">
    <source>
        <dbReference type="EMBL" id="KOA38433.1"/>
    </source>
</evidence>
<dbReference type="Proteomes" id="UP000037193">
    <property type="component" value="Unassembled WGS sequence"/>
</dbReference>
<accession>A0A0L7ATT2</accession>
<sequence>MSDGAMTSIAAADRMRLMIYRIMLFVESFFRCGLQRLIPCGASRSISIRIIFTKMSNKDSGSQHDCHS</sequence>
<dbReference type="PATRIC" id="fig|1365965.3.peg.2145"/>
<proteinExistence type="predicted"/>